<protein>
    <recommendedName>
        <fullName evidence="5">Release factor glutamine methyltransferase</fullName>
        <shortName evidence="5">RF MTase</shortName>
        <ecNumber evidence="5">2.1.1.297</ecNumber>
    </recommendedName>
    <alternativeName>
        <fullName evidence="5">N5-glutamine methyltransferase PrmC</fullName>
    </alternativeName>
    <alternativeName>
        <fullName evidence="5">Protein-(glutamine-N5) MTase PrmC</fullName>
    </alternativeName>
    <alternativeName>
        <fullName evidence="5">Protein-glutamine N-methyltransferase PrmC</fullName>
    </alternativeName>
</protein>
<comment type="caution">
    <text evidence="8">The sequence shown here is derived from an EMBL/GenBank/DDBJ whole genome shotgun (WGS) entry which is preliminary data.</text>
</comment>
<keyword evidence="1 5" id="KW-0489">Methyltransferase</keyword>
<dbReference type="Gene3D" id="1.10.8.10">
    <property type="entry name" value="DNA helicase RuvA subunit, C-terminal domain"/>
    <property type="match status" value="1"/>
</dbReference>
<gene>
    <name evidence="5 8" type="primary">prmC</name>
    <name evidence="8" type="ORF">RM423_00085</name>
</gene>
<dbReference type="InterPro" id="IPR007848">
    <property type="entry name" value="Small_mtfrase_dom"/>
</dbReference>
<dbReference type="SUPFAM" id="SSF53335">
    <property type="entry name" value="S-adenosyl-L-methionine-dependent methyltransferases"/>
    <property type="match status" value="1"/>
</dbReference>
<dbReference type="InterPro" id="IPR040758">
    <property type="entry name" value="PrmC_N"/>
</dbReference>
<feature type="binding site" evidence="5">
    <location>
        <position position="197"/>
    </location>
    <ligand>
        <name>S-adenosyl-L-methionine</name>
        <dbReference type="ChEBI" id="CHEBI:59789"/>
    </ligand>
</feature>
<feature type="binding site" evidence="5">
    <location>
        <begin position="197"/>
        <end position="200"/>
    </location>
    <ligand>
        <name>substrate</name>
    </ligand>
</feature>
<dbReference type="GO" id="GO:0102559">
    <property type="term" value="F:peptide chain release factor N(5)-glutamine methyltransferase activity"/>
    <property type="evidence" value="ECO:0007669"/>
    <property type="project" value="UniProtKB-EC"/>
</dbReference>
<dbReference type="InterPro" id="IPR002052">
    <property type="entry name" value="DNA_methylase_N6_adenine_CS"/>
</dbReference>
<dbReference type="InterPro" id="IPR029063">
    <property type="entry name" value="SAM-dependent_MTases_sf"/>
</dbReference>
<evidence type="ECO:0000256" key="3">
    <source>
        <dbReference type="ARBA" id="ARBA00022691"/>
    </source>
</evidence>
<dbReference type="RefSeq" id="WP_311421212.1">
    <property type="nucleotide sequence ID" value="NZ_JAVREH010000001.1"/>
</dbReference>
<dbReference type="NCBIfam" id="TIGR00536">
    <property type="entry name" value="hemK_fam"/>
    <property type="match status" value="1"/>
</dbReference>
<dbReference type="PANTHER" id="PTHR18895">
    <property type="entry name" value="HEMK METHYLTRANSFERASE"/>
    <property type="match status" value="1"/>
</dbReference>
<evidence type="ECO:0000256" key="5">
    <source>
        <dbReference type="HAMAP-Rule" id="MF_02126"/>
    </source>
</evidence>
<keyword evidence="3 5" id="KW-0949">S-adenosyl-L-methionine</keyword>
<proteinExistence type="inferred from homology"/>
<dbReference type="Proteomes" id="UP001183176">
    <property type="component" value="Unassembled WGS sequence"/>
</dbReference>
<feature type="binding site" evidence="5">
    <location>
        <position position="147"/>
    </location>
    <ligand>
        <name>S-adenosyl-L-methionine</name>
        <dbReference type="ChEBI" id="CHEBI:59789"/>
    </ligand>
</feature>
<dbReference type="NCBIfam" id="TIGR03534">
    <property type="entry name" value="RF_mod_PrmC"/>
    <property type="match status" value="1"/>
</dbReference>
<dbReference type="Pfam" id="PF05175">
    <property type="entry name" value="MTS"/>
    <property type="match status" value="1"/>
</dbReference>
<organism evidence="8 9">
    <name type="scientific">Jatrophihabitans lederbergiae</name>
    <dbReference type="NCBI Taxonomy" id="3075547"/>
    <lineage>
        <taxon>Bacteria</taxon>
        <taxon>Bacillati</taxon>
        <taxon>Actinomycetota</taxon>
        <taxon>Actinomycetes</taxon>
        <taxon>Jatrophihabitantales</taxon>
        <taxon>Jatrophihabitantaceae</taxon>
        <taxon>Jatrophihabitans</taxon>
    </lineage>
</organism>
<accession>A0ABU2J468</accession>
<name>A0ABU2J468_9ACTN</name>
<dbReference type="PROSITE" id="PS00092">
    <property type="entry name" value="N6_MTASE"/>
    <property type="match status" value="1"/>
</dbReference>
<evidence type="ECO:0000259" key="7">
    <source>
        <dbReference type="Pfam" id="PF17827"/>
    </source>
</evidence>
<feature type="domain" description="Methyltransferase small" evidence="6">
    <location>
        <begin position="104"/>
        <end position="201"/>
    </location>
</feature>
<evidence type="ECO:0000313" key="8">
    <source>
        <dbReference type="EMBL" id="MDT0259785.1"/>
    </source>
</evidence>
<dbReference type="Pfam" id="PF17827">
    <property type="entry name" value="PrmC_N"/>
    <property type="match status" value="1"/>
</dbReference>
<feature type="domain" description="Release factor glutamine methyltransferase N-terminal" evidence="7">
    <location>
        <begin position="15"/>
        <end position="81"/>
    </location>
</feature>
<dbReference type="HAMAP" id="MF_02126">
    <property type="entry name" value="RF_methyltr_PrmC"/>
    <property type="match status" value="1"/>
</dbReference>
<dbReference type="InterPro" id="IPR004556">
    <property type="entry name" value="HemK-like"/>
</dbReference>
<dbReference type="EC" id="2.1.1.297" evidence="5"/>
<dbReference type="Gene3D" id="3.40.50.150">
    <property type="entry name" value="Vaccinia Virus protein VP39"/>
    <property type="match status" value="1"/>
</dbReference>
<evidence type="ECO:0000256" key="2">
    <source>
        <dbReference type="ARBA" id="ARBA00022679"/>
    </source>
</evidence>
<dbReference type="InterPro" id="IPR050320">
    <property type="entry name" value="N5-glutamine_MTase"/>
</dbReference>
<evidence type="ECO:0000259" key="6">
    <source>
        <dbReference type="Pfam" id="PF05175"/>
    </source>
</evidence>
<comment type="catalytic activity">
    <reaction evidence="4 5">
        <text>L-glutaminyl-[peptide chain release factor] + S-adenosyl-L-methionine = N(5)-methyl-L-glutaminyl-[peptide chain release factor] + S-adenosyl-L-homocysteine + H(+)</text>
        <dbReference type="Rhea" id="RHEA:42896"/>
        <dbReference type="Rhea" id="RHEA-COMP:10271"/>
        <dbReference type="Rhea" id="RHEA-COMP:10272"/>
        <dbReference type="ChEBI" id="CHEBI:15378"/>
        <dbReference type="ChEBI" id="CHEBI:30011"/>
        <dbReference type="ChEBI" id="CHEBI:57856"/>
        <dbReference type="ChEBI" id="CHEBI:59789"/>
        <dbReference type="ChEBI" id="CHEBI:61891"/>
        <dbReference type="EC" id="2.1.1.297"/>
    </reaction>
</comment>
<evidence type="ECO:0000256" key="1">
    <source>
        <dbReference type="ARBA" id="ARBA00022603"/>
    </source>
</evidence>
<reference evidence="9" key="1">
    <citation type="submission" date="2023-07" db="EMBL/GenBank/DDBJ databases">
        <title>30 novel species of actinomycetes from the DSMZ collection.</title>
        <authorList>
            <person name="Nouioui I."/>
        </authorList>
    </citation>
    <scope>NUCLEOTIDE SEQUENCE [LARGE SCALE GENOMIC DNA]</scope>
    <source>
        <strain evidence="9">DSM 44399</strain>
    </source>
</reference>
<dbReference type="PANTHER" id="PTHR18895:SF74">
    <property type="entry name" value="MTRF1L RELEASE FACTOR GLUTAMINE METHYLTRANSFERASE"/>
    <property type="match status" value="1"/>
</dbReference>
<keyword evidence="9" id="KW-1185">Reference proteome</keyword>
<dbReference type="EMBL" id="JAVREH010000001">
    <property type="protein sequence ID" value="MDT0259785.1"/>
    <property type="molecule type" value="Genomic_DNA"/>
</dbReference>
<dbReference type="CDD" id="cd02440">
    <property type="entry name" value="AdoMet_MTases"/>
    <property type="match status" value="1"/>
</dbReference>
<comment type="similarity">
    <text evidence="5">Belongs to the protein N5-glutamine methyltransferase family. PrmC subfamily.</text>
</comment>
<sequence length="291" mass="30539">MSCEPGPRLSVPAELRAAVEVLAATGAGSPRVDAELLLAHLLGRSRTQLLLAGGLDAGTAVRYRELVGQRAEGIPLQHLTGTAPFRHLELVVGPGVFIPRPETELVLELATAQLRVAGTVVDLCAGSGAIALAVAQEYPAARVVAVERSAAALEWLRRNATARAAAGDRPIEVVPADVTDPGLLAGLTGSVDVVLSNPPYVPERLRAELSVEVSHDPDEAVFAGEDGLALMPGLLRTAARLLRPGGLAVIEHDESQPKSMTRLLIEGQSWHTVAAHTDLAGQARFATAHRR</sequence>
<evidence type="ECO:0000256" key="4">
    <source>
        <dbReference type="ARBA" id="ARBA00048391"/>
    </source>
</evidence>
<keyword evidence="2 5" id="KW-0808">Transferase</keyword>
<dbReference type="InterPro" id="IPR019874">
    <property type="entry name" value="RF_methyltr_PrmC"/>
</dbReference>
<comment type="caution">
    <text evidence="5">Lacks conserved residue(s) required for the propagation of feature annotation.</text>
</comment>
<evidence type="ECO:0000313" key="9">
    <source>
        <dbReference type="Proteomes" id="UP001183176"/>
    </source>
</evidence>
<comment type="function">
    <text evidence="5">Methylates the class 1 translation termination release factors RF1/PrfA and RF2/PrfB on the glutamine residue of the universally conserved GGQ motif.</text>
</comment>
<dbReference type="GO" id="GO:0032259">
    <property type="term" value="P:methylation"/>
    <property type="evidence" value="ECO:0007669"/>
    <property type="project" value="UniProtKB-KW"/>
</dbReference>